<organism evidence="4 5">
    <name type="scientific">Cannabis sativa</name>
    <name type="common">Hemp</name>
    <name type="synonym">Marijuana</name>
    <dbReference type="NCBI Taxonomy" id="3483"/>
    <lineage>
        <taxon>Eukaryota</taxon>
        <taxon>Viridiplantae</taxon>
        <taxon>Streptophyta</taxon>
        <taxon>Embryophyta</taxon>
        <taxon>Tracheophyta</taxon>
        <taxon>Spermatophyta</taxon>
        <taxon>Magnoliopsida</taxon>
        <taxon>eudicotyledons</taxon>
        <taxon>Gunneridae</taxon>
        <taxon>Pentapetalae</taxon>
        <taxon>rosids</taxon>
        <taxon>fabids</taxon>
        <taxon>Rosales</taxon>
        <taxon>Cannabaceae</taxon>
        <taxon>Cannabis</taxon>
    </lineage>
</organism>
<dbReference type="PANTHER" id="PTHR16263:SF4">
    <property type="entry name" value="TETRATRICOPEPTIDE REPEAT PROTEIN 38"/>
    <property type="match status" value="1"/>
</dbReference>
<evidence type="ECO:0000313" key="5">
    <source>
        <dbReference type="Proteomes" id="UP000596661"/>
    </source>
</evidence>
<dbReference type="InterPro" id="IPR033891">
    <property type="entry name" value="TTC38"/>
</dbReference>
<evidence type="ECO:0000256" key="2">
    <source>
        <dbReference type="ARBA" id="ARBA00022803"/>
    </source>
</evidence>
<dbReference type="AlphaFoldDB" id="A0A803PCB0"/>
<dbReference type="InterPro" id="IPR043502">
    <property type="entry name" value="DNA/RNA_pol_sf"/>
</dbReference>
<dbReference type="InterPro" id="IPR016197">
    <property type="entry name" value="Chromo-like_dom_sf"/>
</dbReference>
<name>A0A803PCB0_CANSA</name>
<keyword evidence="1" id="KW-0677">Repeat</keyword>
<dbReference type="InterPro" id="IPR041577">
    <property type="entry name" value="RT_RNaseH_2"/>
</dbReference>
<dbReference type="Gramene" id="evm.model.04.1242">
    <property type="protein sequence ID" value="cds.evm.model.04.1242"/>
    <property type="gene ID" value="evm.TU.04.1242"/>
</dbReference>
<dbReference type="Proteomes" id="UP000596661">
    <property type="component" value="Chromosome 4"/>
</dbReference>
<evidence type="ECO:0000256" key="1">
    <source>
        <dbReference type="ARBA" id="ARBA00022737"/>
    </source>
</evidence>
<evidence type="ECO:0000259" key="3">
    <source>
        <dbReference type="Pfam" id="PF17919"/>
    </source>
</evidence>
<sequence length="453" mass="52153">MVSTTSKTGSSCTMTMAPYKRLLEAEYHEKRSRGLCFKCDKKFHPSRECAIRVITDFFPLELGGADVILGIKWLEMLGNMHVIWKTMFMEFEVAEPDLNNPYYSPQNVPVLALPDFLALFVLEADAFGMGLGAVLMRHERPLAYFSRTLSPRARSKSVYERELMAIVLAIEKWRPYLLGRKFLVRTDQRIAFVKEVVKLHGFPCSIVSDRDKIFLSLFWKEFFRFQASNPTSGSNGFHELSVGITCLTTPPLKRMKTRAHCKHRDVSFEIGDQQRASPLPWGFTFDLEWLLEPETLLAIRPGTHKPSPQALIRWKNLPDFEATWEDFSVILAQFPHFLLEEMKLQVGEAMYEYGRGNYKQALEFLEPDFDAVDYKIIGASDEQVDVFNEVWYSMLLNTGQALKVIEVLGERIKKREGVPFLWRLLERAYTIVGSKEAPIVGEKAKVLETAYFK</sequence>
<dbReference type="Gene3D" id="3.10.20.370">
    <property type="match status" value="1"/>
</dbReference>
<dbReference type="SUPFAM" id="SSF56672">
    <property type="entry name" value="DNA/RNA polymerases"/>
    <property type="match status" value="1"/>
</dbReference>
<dbReference type="SUPFAM" id="SSF54160">
    <property type="entry name" value="Chromo domain-like"/>
    <property type="match status" value="1"/>
</dbReference>
<keyword evidence="5" id="KW-1185">Reference proteome</keyword>
<reference evidence="4" key="2">
    <citation type="submission" date="2021-03" db="UniProtKB">
        <authorList>
            <consortium name="EnsemblPlants"/>
        </authorList>
    </citation>
    <scope>IDENTIFICATION</scope>
</reference>
<evidence type="ECO:0000313" key="4">
    <source>
        <dbReference type="EnsemblPlants" id="cds.evm.model.04.1242"/>
    </source>
</evidence>
<dbReference type="EnsemblPlants" id="evm.model.04.1242">
    <property type="protein sequence ID" value="cds.evm.model.04.1242"/>
    <property type="gene ID" value="evm.TU.04.1242"/>
</dbReference>
<dbReference type="PANTHER" id="PTHR16263">
    <property type="entry name" value="TETRATRICOPEPTIDE REPEAT PROTEIN 38"/>
    <property type="match status" value="1"/>
</dbReference>
<protein>
    <recommendedName>
        <fullName evidence="3">Reverse transcriptase/retrotransposon-derived protein RNase H-like domain-containing protein</fullName>
    </recommendedName>
</protein>
<proteinExistence type="predicted"/>
<feature type="domain" description="Reverse transcriptase/retrotransposon-derived protein RNase H-like" evidence="3">
    <location>
        <begin position="107"/>
        <end position="184"/>
    </location>
</feature>
<dbReference type="CDD" id="cd09274">
    <property type="entry name" value="RNase_HI_RT_Ty3"/>
    <property type="match status" value="1"/>
</dbReference>
<accession>A0A803PCB0</accession>
<keyword evidence="2" id="KW-0802">TPR repeat</keyword>
<dbReference type="EMBL" id="UZAU01000380">
    <property type="status" value="NOT_ANNOTATED_CDS"/>
    <property type="molecule type" value="Genomic_DNA"/>
</dbReference>
<dbReference type="Pfam" id="PF17919">
    <property type="entry name" value="RT_RNaseH_2"/>
    <property type="match status" value="1"/>
</dbReference>
<reference evidence="4" key="1">
    <citation type="submission" date="2018-11" db="EMBL/GenBank/DDBJ databases">
        <authorList>
            <person name="Grassa J C."/>
        </authorList>
    </citation>
    <scope>NUCLEOTIDE SEQUENCE [LARGE SCALE GENOMIC DNA]</scope>
</reference>